<accession>A0A327NRK0</accession>
<dbReference type="EMBL" id="QLII01000001">
    <property type="protein sequence ID" value="RAI77059.1"/>
    <property type="molecule type" value="Genomic_DNA"/>
</dbReference>
<organism evidence="1 2">
    <name type="scientific">Spirosoma telluris</name>
    <dbReference type="NCBI Taxonomy" id="2183553"/>
    <lineage>
        <taxon>Bacteria</taxon>
        <taxon>Pseudomonadati</taxon>
        <taxon>Bacteroidota</taxon>
        <taxon>Cytophagia</taxon>
        <taxon>Cytophagales</taxon>
        <taxon>Cytophagaceae</taxon>
        <taxon>Spirosoma</taxon>
    </lineage>
</organism>
<dbReference type="Proteomes" id="UP000249016">
    <property type="component" value="Unassembled WGS sequence"/>
</dbReference>
<dbReference type="OrthoDB" id="9772295at2"/>
<dbReference type="Pfam" id="PF08811">
    <property type="entry name" value="DUF1800"/>
    <property type="match status" value="1"/>
</dbReference>
<name>A0A327NRK0_9BACT</name>
<proteinExistence type="predicted"/>
<evidence type="ECO:0000313" key="2">
    <source>
        <dbReference type="Proteomes" id="UP000249016"/>
    </source>
</evidence>
<gene>
    <name evidence="1" type="ORF">HMF3257_27925</name>
</gene>
<dbReference type="InterPro" id="IPR014917">
    <property type="entry name" value="DUF1800"/>
</dbReference>
<dbReference type="RefSeq" id="WP_111347179.1">
    <property type="nucleotide sequence ID" value="NZ_QLII01000001.1"/>
</dbReference>
<sequence>MENTETQAQLEPFRAKWTADDVKHLLRRTMFGAKPDDVAHLQALSLKKALNELLADEPAPAPPINNYNDDKFTDDEIAPGETWTTSINYDGMNNGRRKNSFKAWWLGLMLNQNRTLREKMVVFWHNHFVTETNMVDNALMCYRNNALMRAHALGNFKDLVKAVTKDPAMLKYLNGTSNNKKAPDENYGRELQELFTVGKGPGSHYTEADVKAAAKILTGFRNDTTTFVSLFDPGRHDSSDKVFSDFYQNTTIKGRRGPEGEQELDDLLTMIFAQDEVARFICRKLYRYFVYHQIDADTEANVITPLAAVFRANNYEIKPVLRQLFASQHFFDATNRGALIKSPLDFTIGLCREYGITFPDATAYADQYGLWLAIQNQTATMQQNIGDPPNVAGWPAYYQEPMFDRLWVNSDTLPKRNVFSDGMTNGNLSRNGKKLMIDVIAFTQSLPNPGDPVALIDDTVRRLYAIELPDKDKQYIKTSILLSGMQGSMSDHYWTQAWQNLTATPDDVANKTNVTKKLKSLYKYLMNLPHYQLT</sequence>
<dbReference type="AlphaFoldDB" id="A0A327NRK0"/>
<keyword evidence="2" id="KW-1185">Reference proteome</keyword>
<evidence type="ECO:0000313" key="1">
    <source>
        <dbReference type="EMBL" id="RAI77059.1"/>
    </source>
</evidence>
<protein>
    <submittedName>
        <fullName evidence="1">DUF1800 domain-containing protein</fullName>
    </submittedName>
</protein>
<reference evidence="1 2" key="1">
    <citation type="submission" date="2018-06" db="EMBL/GenBank/DDBJ databases">
        <title>Spirosoma sp. HMF3257 Genome sequencing and assembly.</title>
        <authorList>
            <person name="Kang H."/>
            <person name="Cha I."/>
            <person name="Kim H."/>
            <person name="Kang J."/>
            <person name="Joh K."/>
        </authorList>
    </citation>
    <scope>NUCLEOTIDE SEQUENCE [LARGE SCALE GENOMIC DNA]</scope>
    <source>
        <strain evidence="1 2">HMF3257</strain>
    </source>
</reference>
<comment type="caution">
    <text evidence="1">The sequence shown here is derived from an EMBL/GenBank/DDBJ whole genome shotgun (WGS) entry which is preliminary data.</text>
</comment>